<dbReference type="EMBL" id="JAYKLX010000005">
    <property type="protein sequence ID" value="MEB3345997.1"/>
    <property type="molecule type" value="Genomic_DNA"/>
</dbReference>
<reference evidence="2 3" key="1">
    <citation type="journal article" date="2013" name="Int. J. Syst. Evol. Microbiol.">
        <title>Aquimarina gracilis sp. nov., isolated from the gut microflora of a mussel, Mytilus coruscus, and emended description of Aquimarina spongiae.</title>
        <authorList>
            <person name="Park S.C."/>
            <person name="Choe H.N."/>
            <person name="Baik K.S."/>
            <person name="Seong C.N."/>
        </authorList>
    </citation>
    <scope>NUCLEOTIDE SEQUENCE [LARGE SCALE GENOMIC DNA]</scope>
    <source>
        <strain evidence="2 3">PSC32</strain>
    </source>
</reference>
<keyword evidence="1" id="KW-1133">Transmembrane helix</keyword>
<evidence type="ECO:0000313" key="3">
    <source>
        <dbReference type="Proteomes" id="UP001327027"/>
    </source>
</evidence>
<evidence type="ECO:0000313" key="2">
    <source>
        <dbReference type="EMBL" id="MEB3345997.1"/>
    </source>
</evidence>
<protein>
    <submittedName>
        <fullName evidence="2">Uncharacterized protein</fullName>
    </submittedName>
</protein>
<feature type="transmembrane region" description="Helical" evidence="1">
    <location>
        <begin position="12"/>
        <end position="30"/>
    </location>
</feature>
<keyword evidence="1" id="KW-0472">Membrane</keyword>
<evidence type="ECO:0000256" key="1">
    <source>
        <dbReference type="SAM" id="Phobius"/>
    </source>
</evidence>
<feature type="transmembrane region" description="Helical" evidence="1">
    <location>
        <begin position="42"/>
        <end position="65"/>
    </location>
</feature>
<dbReference type="Proteomes" id="UP001327027">
    <property type="component" value="Unassembled WGS sequence"/>
</dbReference>
<sequence>MTAIIAYISKSTILKYAFGYSFFVSSATIIEQEFTNQDFFTRILHAIPSKIIVALGIVYGVVIVAKKISDAWKGHQINRLEVKQKREEVEQVEIDTEIKKKEL</sequence>
<keyword evidence="3" id="KW-1185">Reference proteome</keyword>
<organism evidence="2 3">
    <name type="scientific">Aquimarina gracilis</name>
    <dbReference type="NCBI Taxonomy" id="874422"/>
    <lineage>
        <taxon>Bacteria</taxon>
        <taxon>Pseudomonadati</taxon>
        <taxon>Bacteroidota</taxon>
        <taxon>Flavobacteriia</taxon>
        <taxon>Flavobacteriales</taxon>
        <taxon>Flavobacteriaceae</taxon>
        <taxon>Aquimarina</taxon>
    </lineage>
</organism>
<name>A0ABU5ZVX2_9FLAO</name>
<dbReference type="RefSeq" id="WP_324180027.1">
    <property type="nucleotide sequence ID" value="NZ_BAABAW010000006.1"/>
</dbReference>
<comment type="caution">
    <text evidence="2">The sequence shown here is derived from an EMBL/GenBank/DDBJ whole genome shotgun (WGS) entry which is preliminary data.</text>
</comment>
<accession>A0ABU5ZVX2</accession>
<keyword evidence="1" id="KW-0812">Transmembrane</keyword>
<proteinExistence type="predicted"/>
<gene>
    <name evidence="2" type="ORF">U6A24_11025</name>
</gene>